<evidence type="ECO:0000313" key="2">
    <source>
        <dbReference type="EMBL" id="NED98571.1"/>
    </source>
</evidence>
<comment type="caution">
    <text evidence="2">The sequence shown here is derived from an EMBL/GenBank/DDBJ whole genome shotgun (WGS) entry which is preliminary data.</text>
</comment>
<sequence length="257" mass="27025">MAEVIADRDGHAVHVVLSNPGRRNALTWRMYESLDEILRSVNDDGTVRVVTVRGASGDGFAAGTDVQQFADFTSGDDGVAYERRVGAVLHTLMSVRVPVVAVVDGPAVGAGLAIAASCDVVLASDDATFGVPIGRTLGNCLTGEVMAQLQSRLGRSTTMAMLLTATLLSAADAAAAGLVHQVIAPAELDTVVADTVQRIAGCAPMTLAALKEVDRRLHAPISQVGTDDVVREVYASADFTEGVQAFLERRRPTWRGR</sequence>
<dbReference type="RefSeq" id="WP_163730961.1">
    <property type="nucleotide sequence ID" value="NZ_JAAGOA010000001.1"/>
</dbReference>
<dbReference type="Gene3D" id="1.10.12.10">
    <property type="entry name" value="Lyase 2-enoyl-coa Hydratase, Chain A, domain 2"/>
    <property type="match status" value="1"/>
</dbReference>
<evidence type="ECO:0000256" key="1">
    <source>
        <dbReference type="ARBA" id="ARBA00005254"/>
    </source>
</evidence>
<dbReference type="InterPro" id="IPR051683">
    <property type="entry name" value="Enoyl-CoA_Hydratase/Isomerase"/>
</dbReference>
<proteinExistence type="inferred from homology"/>
<dbReference type="SUPFAM" id="SSF52096">
    <property type="entry name" value="ClpP/crotonase"/>
    <property type="match status" value="1"/>
</dbReference>
<comment type="similarity">
    <text evidence="1">Belongs to the enoyl-CoA hydratase/isomerase family.</text>
</comment>
<organism evidence="2 3">
    <name type="scientific">Phytoactinopolyspora halotolerans</name>
    <dbReference type="NCBI Taxonomy" id="1981512"/>
    <lineage>
        <taxon>Bacteria</taxon>
        <taxon>Bacillati</taxon>
        <taxon>Actinomycetota</taxon>
        <taxon>Actinomycetes</taxon>
        <taxon>Jiangellales</taxon>
        <taxon>Jiangellaceae</taxon>
        <taxon>Phytoactinopolyspora</taxon>
    </lineage>
</organism>
<protein>
    <submittedName>
        <fullName evidence="2">Enoyl-CoA hydratase</fullName>
        <ecNumber evidence="2">4.2.1.17</ecNumber>
    </submittedName>
</protein>
<dbReference type="Proteomes" id="UP000475214">
    <property type="component" value="Unassembled WGS sequence"/>
</dbReference>
<dbReference type="Gene3D" id="3.90.226.10">
    <property type="entry name" value="2-enoyl-CoA Hydratase, Chain A, domain 1"/>
    <property type="match status" value="1"/>
</dbReference>
<dbReference type="InterPro" id="IPR001753">
    <property type="entry name" value="Enoyl-CoA_hydra/iso"/>
</dbReference>
<keyword evidence="2" id="KW-0456">Lyase</keyword>
<dbReference type="EMBL" id="JAAGOA010000001">
    <property type="protein sequence ID" value="NED98571.1"/>
    <property type="molecule type" value="Genomic_DNA"/>
</dbReference>
<gene>
    <name evidence="2" type="ORF">G1H10_00125</name>
</gene>
<dbReference type="NCBIfam" id="NF004796">
    <property type="entry name" value="PRK06144.1"/>
    <property type="match status" value="1"/>
</dbReference>
<dbReference type="EC" id="4.2.1.17" evidence="2"/>
<evidence type="ECO:0000313" key="3">
    <source>
        <dbReference type="Proteomes" id="UP000475214"/>
    </source>
</evidence>
<dbReference type="CDD" id="cd06558">
    <property type="entry name" value="crotonase-like"/>
    <property type="match status" value="1"/>
</dbReference>
<dbReference type="AlphaFoldDB" id="A0A6L9S1T4"/>
<dbReference type="PANTHER" id="PTHR42964">
    <property type="entry name" value="ENOYL-COA HYDRATASE"/>
    <property type="match status" value="1"/>
</dbReference>
<keyword evidence="3" id="KW-1185">Reference proteome</keyword>
<dbReference type="InterPro" id="IPR029045">
    <property type="entry name" value="ClpP/crotonase-like_dom_sf"/>
</dbReference>
<accession>A0A6L9S1T4</accession>
<reference evidence="2 3" key="1">
    <citation type="submission" date="2020-02" db="EMBL/GenBank/DDBJ databases">
        <authorList>
            <person name="Li X.-J."/>
            <person name="Han X.-M."/>
        </authorList>
    </citation>
    <scope>NUCLEOTIDE SEQUENCE [LARGE SCALE GENOMIC DNA]</scope>
    <source>
        <strain evidence="2 3">CCTCC AB 2017055</strain>
    </source>
</reference>
<dbReference type="Pfam" id="PF00378">
    <property type="entry name" value="ECH_1"/>
    <property type="match status" value="1"/>
</dbReference>
<name>A0A6L9S1T4_9ACTN</name>
<dbReference type="GO" id="GO:0004300">
    <property type="term" value="F:enoyl-CoA hydratase activity"/>
    <property type="evidence" value="ECO:0007669"/>
    <property type="project" value="UniProtKB-EC"/>
</dbReference>
<dbReference type="InterPro" id="IPR014748">
    <property type="entry name" value="Enoyl-CoA_hydra_C"/>
</dbReference>
<dbReference type="PANTHER" id="PTHR42964:SF1">
    <property type="entry name" value="POLYKETIDE BIOSYNTHESIS ENOYL-COA HYDRATASE PKSH-RELATED"/>
    <property type="match status" value="1"/>
</dbReference>